<gene>
    <name evidence="1" type="ORF">PAPOLLO_LOCUS1447</name>
</gene>
<dbReference type="OrthoDB" id="6925985at2759"/>
<dbReference type="AlphaFoldDB" id="A0A8S3W326"/>
<protein>
    <submittedName>
        <fullName evidence="1">(apollo) hypothetical protein</fullName>
    </submittedName>
</protein>
<evidence type="ECO:0000313" key="2">
    <source>
        <dbReference type="Proteomes" id="UP000691718"/>
    </source>
</evidence>
<reference evidence="1" key="1">
    <citation type="submission" date="2021-04" db="EMBL/GenBank/DDBJ databases">
        <authorList>
            <person name="Tunstrom K."/>
        </authorList>
    </citation>
    <scope>NUCLEOTIDE SEQUENCE</scope>
</reference>
<organism evidence="1 2">
    <name type="scientific">Parnassius apollo</name>
    <name type="common">Apollo butterfly</name>
    <name type="synonym">Papilio apollo</name>
    <dbReference type="NCBI Taxonomy" id="110799"/>
    <lineage>
        <taxon>Eukaryota</taxon>
        <taxon>Metazoa</taxon>
        <taxon>Ecdysozoa</taxon>
        <taxon>Arthropoda</taxon>
        <taxon>Hexapoda</taxon>
        <taxon>Insecta</taxon>
        <taxon>Pterygota</taxon>
        <taxon>Neoptera</taxon>
        <taxon>Endopterygota</taxon>
        <taxon>Lepidoptera</taxon>
        <taxon>Glossata</taxon>
        <taxon>Ditrysia</taxon>
        <taxon>Papilionoidea</taxon>
        <taxon>Papilionidae</taxon>
        <taxon>Parnassiinae</taxon>
        <taxon>Parnassini</taxon>
        <taxon>Parnassius</taxon>
        <taxon>Parnassius</taxon>
    </lineage>
</organism>
<evidence type="ECO:0000313" key="1">
    <source>
        <dbReference type="EMBL" id="CAG4937507.1"/>
    </source>
</evidence>
<dbReference type="EMBL" id="CAJQZP010000081">
    <property type="protein sequence ID" value="CAG4937507.1"/>
    <property type="molecule type" value="Genomic_DNA"/>
</dbReference>
<sequence length="100" mass="11382">MELVLTLGFSTNAQKQINLIDEHLKMRLQTPTLKRDIKESIAAILTQPMPVDSSGSERHTQGRCGFCPRNRDRKSKTRCTKCKIPICLEHQVKVCQKCSN</sequence>
<proteinExistence type="predicted"/>
<name>A0A8S3W326_PARAO</name>
<accession>A0A8S3W326</accession>
<dbReference type="Proteomes" id="UP000691718">
    <property type="component" value="Unassembled WGS sequence"/>
</dbReference>
<keyword evidence="2" id="KW-1185">Reference proteome</keyword>
<comment type="caution">
    <text evidence="1">The sequence shown here is derived from an EMBL/GenBank/DDBJ whole genome shotgun (WGS) entry which is preliminary data.</text>
</comment>